<reference evidence="14" key="1">
    <citation type="journal article" date="2020" name="Stud. Mycol.">
        <title>101 Dothideomycetes genomes: a test case for predicting lifestyles and emergence of pathogens.</title>
        <authorList>
            <person name="Haridas S."/>
            <person name="Albert R."/>
            <person name="Binder M."/>
            <person name="Bloem J."/>
            <person name="Labutti K."/>
            <person name="Salamov A."/>
            <person name="Andreopoulos B."/>
            <person name="Baker S."/>
            <person name="Barry K."/>
            <person name="Bills G."/>
            <person name="Bluhm B."/>
            <person name="Cannon C."/>
            <person name="Castanera R."/>
            <person name="Culley D."/>
            <person name="Daum C."/>
            <person name="Ezra D."/>
            <person name="Gonzalez J."/>
            <person name="Henrissat B."/>
            <person name="Kuo A."/>
            <person name="Liang C."/>
            <person name="Lipzen A."/>
            <person name="Lutzoni F."/>
            <person name="Magnuson J."/>
            <person name="Mondo S."/>
            <person name="Nolan M."/>
            <person name="Ohm R."/>
            <person name="Pangilinan J."/>
            <person name="Park H.-J."/>
            <person name="Ramirez L."/>
            <person name="Alfaro M."/>
            <person name="Sun H."/>
            <person name="Tritt A."/>
            <person name="Yoshinaga Y."/>
            <person name="Zwiers L.-H."/>
            <person name="Turgeon B."/>
            <person name="Goodwin S."/>
            <person name="Spatafora J."/>
            <person name="Crous P."/>
            <person name="Grigoriev I."/>
        </authorList>
    </citation>
    <scope>NUCLEOTIDE SEQUENCE</scope>
    <source>
        <strain evidence="14">Tuck. ex Michener</strain>
    </source>
</reference>
<keyword evidence="14" id="KW-0830">Ubiquinone</keyword>
<evidence type="ECO:0000256" key="5">
    <source>
        <dbReference type="ARBA" id="ARBA00018677"/>
    </source>
</evidence>
<evidence type="ECO:0000256" key="4">
    <source>
        <dbReference type="ARBA" id="ARBA00008006"/>
    </source>
</evidence>
<proteinExistence type="inferred from homology"/>
<dbReference type="Pfam" id="PF05676">
    <property type="entry name" value="NDUF_B7"/>
    <property type="match status" value="1"/>
</dbReference>
<dbReference type="EMBL" id="ML991777">
    <property type="protein sequence ID" value="KAF2238041.1"/>
    <property type="molecule type" value="Genomic_DNA"/>
</dbReference>
<dbReference type="AlphaFoldDB" id="A0A6A6HJ92"/>
<protein>
    <recommendedName>
        <fullName evidence="5">NADH dehydrogenase [ubiquinone] 1 beta subcomplex subunit 7</fullName>
    </recommendedName>
</protein>
<dbReference type="PANTHER" id="PTHR20900:SF0">
    <property type="entry name" value="NADH DEHYDROGENASE [UBIQUINONE] 1 BETA SUBCOMPLEX SUBUNIT 7"/>
    <property type="match status" value="1"/>
</dbReference>
<gene>
    <name evidence="14" type="ORF">EV356DRAFT_334634</name>
</gene>
<keyword evidence="12" id="KW-1015">Disulfide bond</keyword>
<comment type="function">
    <text evidence="1">Accessory subunit of the mitochondrial membrane respiratory chain NADH dehydrogenase (Complex I), that is believed not to be involved in catalysis. Complex I functions in the transfer of electrons from NADH to the respiratory chain. The immediate electron acceptor for the enzyme is believed to be ubiquinone.</text>
</comment>
<keyword evidence="7" id="KW-0679">Respiratory chain</keyword>
<evidence type="ECO:0000256" key="12">
    <source>
        <dbReference type="ARBA" id="ARBA00023157"/>
    </source>
</evidence>
<dbReference type="OrthoDB" id="268414at2759"/>
<keyword evidence="8" id="KW-0999">Mitochondrion inner membrane</keyword>
<evidence type="ECO:0000256" key="7">
    <source>
        <dbReference type="ARBA" id="ARBA00022660"/>
    </source>
</evidence>
<dbReference type="GO" id="GO:0005758">
    <property type="term" value="C:mitochondrial intermembrane space"/>
    <property type="evidence" value="ECO:0007669"/>
    <property type="project" value="UniProtKB-SubCell"/>
</dbReference>
<evidence type="ECO:0000313" key="15">
    <source>
        <dbReference type="Proteomes" id="UP000800092"/>
    </source>
</evidence>
<organism evidence="14 15">
    <name type="scientific">Viridothelium virens</name>
    <name type="common">Speckled blister lichen</name>
    <name type="synonym">Trypethelium virens</name>
    <dbReference type="NCBI Taxonomy" id="1048519"/>
    <lineage>
        <taxon>Eukaryota</taxon>
        <taxon>Fungi</taxon>
        <taxon>Dikarya</taxon>
        <taxon>Ascomycota</taxon>
        <taxon>Pezizomycotina</taxon>
        <taxon>Dothideomycetes</taxon>
        <taxon>Dothideomycetes incertae sedis</taxon>
        <taxon>Trypetheliales</taxon>
        <taxon>Trypetheliaceae</taxon>
        <taxon>Viridothelium</taxon>
    </lineage>
</organism>
<evidence type="ECO:0000256" key="3">
    <source>
        <dbReference type="ARBA" id="ARBA00004637"/>
    </source>
</evidence>
<evidence type="ECO:0000256" key="13">
    <source>
        <dbReference type="SAM" id="MobiDB-lite"/>
    </source>
</evidence>
<evidence type="ECO:0000256" key="9">
    <source>
        <dbReference type="ARBA" id="ARBA00022982"/>
    </source>
</evidence>
<keyword evidence="9" id="KW-0249">Electron transport</keyword>
<evidence type="ECO:0000256" key="6">
    <source>
        <dbReference type="ARBA" id="ARBA00022448"/>
    </source>
</evidence>
<evidence type="ECO:0000313" key="14">
    <source>
        <dbReference type="EMBL" id="KAF2238041.1"/>
    </source>
</evidence>
<evidence type="ECO:0000256" key="2">
    <source>
        <dbReference type="ARBA" id="ARBA00004569"/>
    </source>
</evidence>
<evidence type="ECO:0000256" key="1">
    <source>
        <dbReference type="ARBA" id="ARBA00003195"/>
    </source>
</evidence>
<evidence type="ECO:0000256" key="10">
    <source>
        <dbReference type="ARBA" id="ARBA00023128"/>
    </source>
</evidence>
<feature type="region of interest" description="Disordered" evidence="13">
    <location>
        <begin position="11"/>
        <end position="31"/>
    </location>
</feature>
<evidence type="ECO:0000256" key="11">
    <source>
        <dbReference type="ARBA" id="ARBA00023136"/>
    </source>
</evidence>
<keyword evidence="10" id="KW-0496">Mitochondrion</keyword>
<comment type="similarity">
    <text evidence="4">Belongs to the complex I NDUFB7 subunit family.</text>
</comment>
<comment type="subcellular location">
    <subcellularLocation>
        <location evidence="3">Mitochondrion inner membrane</location>
        <topology evidence="3">Peripheral membrane protein</topology>
    </subcellularLocation>
    <subcellularLocation>
        <location evidence="2">Mitochondrion intermembrane space</location>
    </subcellularLocation>
</comment>
<dbReference type="GO" id="GO:0005743">
    <property type="term" value="C:mitochondrial inner membrane"/>
    <property type="evidence" value="ECO:0007669"/>
    <property type="project" value="UniProtKB-SubCell"/>
</dbReference>
<name>A0A6A6HJ92_VIRVR</name>
<accession>A0A6A6HJ92</accession>
<sequence>MTVMDTIKDAVGLGHDEHGAPKGPATREQMSEAKLPLAYRDSCAHLLIPLNRCRYDQYFLPWKCETERHSYEKCQYEEFKKRVAKMDEIRAAKGGARSN</sequence>
<dbReference type="PANTHER" id="PTHR20900">
    <property type="entry name" value="NADH:UBIQUINONE OXIDOREDUCTASE B18-LIKE SUBUNIT"/>
    <property type="match status" value="1"/>
</dbReference>
<evidence type="ECO:0000256" key="8">
    <source>
        <dbReference type="ARBA" id="ARBA00022792"/>
    </source>
</evidence>
<keyword evidence="11" id="KW-0472">Membrane</keyword>
<dbReference type="InterPro" id="IPR008698">
    <property type="entry name" value="NDUB7"/>
</dbReference>
<keyword evidence="6" id="KW-0813">Transport</keyword>
<dbReference type="Proteomes" id="UP000800092">
    <property type="component" value="Unassembled WGS sequence"/>
</dbReference>
<keyword evidence="15" id="KW-1185">Reference proteome</keyword>